<gene>
    <name evidence="1" type="ORF">CA840_08335</name>
</gene>
<evidence type="ECO:0008006" key="3">
    <source>
        <dbReference type="Google" id="ProtNLM"/>
    </source>
</evidence>
<proteinExistence type="predicted"/>
<dbReference type="Gene3D" id="1.25.40.10">
    <property type="entry name" value="Tetratricopeptide repeat domain"/>
    <property type="match status" value="2"/>
</dbReference>
<dbReference type="RefSeq" id="WP_098979133.1">
    <property type="nucleotide sequence ID" value="NZ_NIRJ01000001.1"/>
</dbReference>
<reference evidence="1 2" key="1">
    <citation type="submission" date="2017-06" db="EMBL/GenBank/DDBJ databases">
        <title>Draft genome sequence of Fusobacterium nucleatum subsp. polymorphum KCOM 1002 (=ChDC F175).</title>
        <authorList>
            <person name="Kook J.-K."/>
            <person name="Park S.-N."/>
            <person name="Lim Y.K."/>
            <person name="Roh H."/>
        </authorList>
    </citation>
    <scope>NUCLEOTIDE SEQUENCE [LARGE SCALE GENOMIC DNA]</scope>
    <source>
        <strain evidence="2">KCOM 1002 (ChDC F175)</strain>
    </source>
</reference>
<evidence type="ECO:0000313" key="1">
    <source>
        <dbReference type="EMBL" id="PHH97299.1"/>
    </source>
</evidence>
<organism evidence="1 2">
    <name type="scientific">Fusobacterium nucleatum subsp. polymorphum</name>
    <name type="common">Fusobacterium polymorphum</name>
    <dbReference type="NCBI Taxonomy" id="76857"/>
    <lineage>
        <taxon>Bacteria</taxon>
        <taxon>Fusobacteriati</taxon>
        <taxon>Fusobacteriota</taxon>
        <taxon>Fusobacteriia</taxon>
        <taxon>Fusobacteriales</taxon>
        <taxon>Fusobacteriaceae</taxon>
        <taxon>Fusobacterium</taxon>
    </lineage>
</organism>
<sequence length="541" mass="64544">MKKILIIIFSIAIFIIGGVFGYKKILFNEKENKIIQLFNKDSLENFSKNKNEMLEKLKTLNKEEADELYEQYLERNNIILENLNIEHNKFLSGGINGIYNKDTAENFTDEEMKIANKFLNKYDLELSYFARGSYIIREVPDFYYKTFKDYVTDDYKEYLKITSKENEEHYVADSGLCIPLEELGDRIVTWENFLEKYPNSKLNDKVNNICNSYRRDYILGVPGGIYDYKESAEEYNRFIKKYPDSPTTELLGYYLEEVNLDKPEDNDSEALSKMIDEYIEKYFYLGYLKEREKGNLFSEQTNTLLKEFNKNKEEVINKLKTLNKEEADKFYEDYLESNNEILEKMNENDYTMLDNAFYIGEGDIDKEKLNKQNKFLDNYGLEVIEIEEGFMLTEKKDFYYNIFKNYVSDDYRDFIKLCSEDIDYIDYFSSLEEHPEIIADKVINWEKFLEKYPDSKLEKKANNICYSYRDDYILSLTSSQTTEVLKNGKINEDVKELNRFIKKYPNSPTTELIKYYLENYKNDDINDMLADKNIEIYNRGE</sequence>
<dbReference type="Proteomes" id="UP000225199">
    <property type="component" value="Unassembled WGS sequence"/>
</dbReference>
<dbReference type="EMBL" id="NIRJ01000001">
    <property type="protein sequence ID" value="PHH97299.1"/>
    <property type="molecule type" value="Genomic_DNA"/>
</dbReference>
<dbReference type="AlphaFoldDB" id="A0A2C5ZCZ9"/>
<protein>
    <recommendedName>
        <fullName evidence="3">Tetratricopeptide repeat protein</fullName>
    </recommendedName>
</protein>
<comment type="caution">
    <text evidence="1">The sequence shown here is derived from an EMBL/GenBank/DDBJ whole genome shotgun (WGS) entry which is preliminary data.</text>
</comment>
<evidence type="ECO:0000313" key="2">
    <source>
        <dbReference type="Proteomes" id="UP000225199"/>
    </source>
</evidence>
<dbReference type="InterPro" id="IPR011990">
    <property type="entry name" value="TPR-like_helical_dom_sf"/>
</dbReference>
<accession>A0A2C5ZCZ9</accession>
<name>A0A2C5ZCZ9_FUSNP</name>